<name>A0A8B8EV17_CRAVI</name>
<dbReference type="AlphaFoldDB" id="A0A8B8EV17"/>
<evidence type="ECO:0000256" key="6">
    <source>
        <dbReference type="ARBA" id="ARBA00022679"/>
    </source>
</evidence>
<keyword evidence="6 13" id="KW-0808">Transferase</keyword>
<accession>A0A8B8EV17</accession>
<proteinExistence type="inferred from homology"/>
<feature type="transmembrane region" description="Helical" evidence="13">
    <location>
        <begin position="7"/>
        <end position="27"/>
    </location>
</feature>
<comment type="function">
    <text evidence="11 13">Catalytic subunit of the glycosylphosphatidylinositol-mannosyltransferase I complex which catalyzes the transfer of the first mannose, via an alpha-1,4 bond from a dolichol-phosphate-mannose (Dol-P-Man) to the glucosaminyl acyl phosphatidylinositol (GlcN-(acyl)PI) intermediate to generate alpha-D-Man-(1-&gt;4)-alpha-D-GlcN-(1-&gt;6)-(1-radyl,2-acyl-sn-glycero-3-phospho)-2-acyl-inositol and participates in the sixth step of the glycosylphosphatidylinositol-anchor biosynthesis.</text>
</comment>
<dbReference type="Pfam" id="PF05007">
    <property type="entry name" value="Mannosyl_trans"/>
    <property type="match status" value="1"/>
</dbReference>
<feature type="transmembrane region" description="Helical" evidence="13">
    <location>
        <begin position="203"/>
        <end position="224"/>
    </location>
</feature>
<evidence type="ECO:0000256" key="3">
    <source>
        <dbReference type="ARBA" id="ARBA00011071"/>
    </source>
</evidence>
<comment type="pathway">
    <text evidence="2 13">Glycolipid biosynthesis; glycosylphosphatidylinositol-anchor biosynthesis.</text>
</comment>
<dbReference type="EC" id="2.4.1.-" evidence="13"/>
<dbReference type="GO" id="GO:0006506">
    <property type="term" value="P:GPI anchor biosynthetic process"/>
    <property type="evidence" value="ECO:0007669"/>
    <property type="project" value="UniProtKB-UniPathway"/>
</dbReference>
<keyword evidence="14" id="KW-1185">Reference proteome</keyword>
<dbReference type="OrthoDB" id="1741594at2759"/>
<evidence type="ECO:0000256" key="8">
    <source>
        <dbReference type="ARBA" id="ARBA00022824"/>
    </source>
</evidence>
<evidence type="ECO:0000256" key="13">
    <source>
        <dbReference type="RuleBase" id="RU365064"/>
    </source>
</evidence>
<dbReference type="UniPathway" id="UPA00196"/>
<evidence type="ECO:0000256" key="1">
    <source>
        <dbReference type="ARBA" id="ARBA00004477"/>
    </source>
</evidence>
<dbReference type="GeneID" id="111136898"/>
<comment type="subcellular location">
    <subcellularLocation>
        <location evidence="1 13">Endoplasmic reticulum membrane</location>
        <topology evidence="1 13">Multi-pass membrane protein</topology>
    </subcellularLocation>
</comment>
<evidence type="ECO:0000256" key="2">
    <source>
        <dbReference type="ARBA" id="ARBA00004687"/>
    </source>
</evidence>
<evidence type="ECO:0000256" key="11">
    <source>
        <dbReference type="ARBA" id="ARBA00093408"/>
    </source>
</evidence>
<comment type="similarity">
    <text evidence="3 13">Belongs to the PIGM family.</text>
</comment>
<evidence type="ECO:0000256" key="4">
    <source>
        <dbReference type="ARBA" id="ARBA00022502"/>
    </source>
</evidence>
<dbReference type="PANTHER" id="PTHR12886">
    <property type="entry name" value="PIG-M MANNOSYLTRANSFERASE"/>
    <property type="match status" value="1"/>
</dbReference>
<keyword evidence="4 13" id="KW-0337">GPI-anchor biosynthesis</keyword>
<evidence type="ECO:0000256" key="5">
    <source>
        <dbReference type="ARBA" id="ARBA00022676"/>
    </source>
</evidence>
<feature type="transmembrane region" description="Helical" evidence="13">
    <location>
        <begin position="333"/>
        <end position="353"/>
    </location>
</feature>
<feature type="transmembrane region" description="Helical" evidence="13">
    <location>
        <begin position="155"/>
        <end position="182"/>
    </location>
</feature>
<dbReference type="RefSeq" id="XP_022343767.1">
    <property type="nucleotide sequence ID" value="XM_022488059.1"/>
</dbReference>
<keyword evidence="7 13" id="KW-0812">Transmembrane</keyword>
<evidence type="ECO:0000256" key="10">
    <source>
        <dbReference type="ARBA" id="ARBA00023136"/>
    </source>
</evidence>
<keyword evidence="5 13" id="KW-0328">Glycosyltransferase</keyword>
<organism evidence="14 15">
    <name type="scientific">Crassostrea virginica</name>
    <name type="common">Eastern oyster</name>
    <dbReference type="NCBI Taxonomy" id="6565"/>
    <lineage>
        <taxon>Eukaryota</taxon>
        <taxon>Metazoa</taxon>
        <taxon>Spiralia</taxon>
        <taxon>Lophotrochozoa</taxon>
        <taxon>Mollusca</taxon>
        <taxon>Bivalvia</taxon>
        <taxon>Autobranchia</taxon>
        <taxon>Pteriomorphia</taxon>
        <taxon>Ostreida</taxon>
        <taxon>Ostreoidea</taxon>
        <taxon>Ostreidae</taxon>
        <taxon>Crassostrea</taxon>
    </lineage>
</organism>
<feature type="transmembrane region" description="Helical" evidence="13">
    <location>
        <begin position="360"/>
        <end position="383"/>
    </location>
</feature>
<dbReference type="GO" id="GO:0051751">
    <property type="term" value="F:alpha-1,4-mannosyltransferase activity"/>
    <property type="evidence" value="ECO:0007669"/>
    <property type="project" value="InterPro"/>
</dbReference>
<evidence type="ECO:0000313" key="15">
    <source>
        <dbReference type="RefSeq" id="XP_022343767.1"/>
    </source>
</evidence>
<dbReference type="GO" id="GO:0004376">
    <property type="term" value="F:GPI mannosyltransferase activity"/>
    <property type="evidence" value="ECO:0007669"/>
    <property type="project" value="InterPro"/>
</dbReference>
<dbReference type="PANTHER" id="PTHR12886:SF0">
    <property type="entry name" value="GPI MANNOSYLTRANSFERASE 1"/>
    <property type="match status" value="1"/>
</dbReference>
<evidence type="ECO:0000256" key="9">
    <source>
        <dbReference type="ARBA" id="ARBA00022989"/>
    </source>
</evidence>
<sequence>MVLRWEIRIALSLALFIRTGMILYGVWQDKTSIVKFTDVDYTVFTDAAEYVTEGLSPYNRSTYRYTPILAWMLQPNTFISPLFGKVIFVIFDVLCGYFIYVMMMAEQTGESRSLLCASVWLFNPLPIAVSSRGNAESIMAFLVLFSLRLFQQNRIILGALIYALSVHVKIYPMTYCFALYLYYSRDVDLSQGRKRLWLCRDNALLVVVASLTFVILTGSCYQKYGWDFLQETYLYHIIRRDIRHNFSVYFYMLYLTANSPYSAALGIAAFLPQLILIILCSWKYYKDPPMALFLNTFIFVTFNKVCTSQYFLWYLCLLPLILPSLRMSFKKGLTLTAVWLLGQGIWMLPAYYLEFEGMNSFIWIWVAGILFFLINIAVIAAIIDSYVYTPWGQIYLKSE</sequence>
<dbReference type="GO" id="GO:0005789">
    <property type="term" value="C:endoplasmic reticulum membrane"/>
    <property type="evidence" value="ECO:0007669"/>
    <property type="project" value="UniProtKB-SubCell"/>
</dbReference>
<dbReference type="Proteomes" id="UP000694844">
    <property type="component" value="Chromosome 5"/>
</dbReference>
<evidence type="ECO:0000256" key="12">
    <source>
        <dbReference type="ARBA" id="ARBA00093608"/>
    </source>
</evidence>
<evidence type="ECO:0000256" key="7">
    <source>
        <dbReference type="ARBA" id="ARBA00022692"/>
    </source>
</evidence>
<dbReference type="GO" id="GO:1990529">
    <property type="term" value="C:glycosylphosphatidylinositol-mannosyltransferase I complex"/>
    <property type="evidence" value="ECO:0007669"/>
    <property type="project" value="TreeGrafter"/>
</dbReference>
<feature type="transmembrane region" description="Helical" evidence="13">
    <location>
        <begin position="82"/>
        <end position="102"/>
    </location>
</feature>
<evidence type="ECO:0000313" key="14">
    <source>
        <dbReference type="Proteomes" id="UP000694844"/>
    </source>
</evidence>
<keyword evidence="8 13" id="KW-0256">Endoplasmic reticulum</keyword>
<dbReference type="KEGG" id="cvn:111136898"/>
<reference evidence="15" key="1">
    <citation type="submission" date="2025-08" db="UniProtKB">
        <authorList>
            <consortium name="RefSeq"/>
        </authorList>
    </citation>
    <scope>IDENTIFICATION</scope>
    <source>
        <tissue evidence="15">Whole sample</tissue>
    </source>
</reference>
<feature type="transmembrane region" description="Helical" evidence="13">
    <location>
        <begin position="261"/>
        <end position="280"/>
    </location>
</feature>
<protein>
    <recommendedName>
        <fullName evidence="12 13">GPI alpha-1,4-mannosyltransferase I, catalytic subunit</fullName>
        <ecNumber evidence="13">2.4.1.-</ecNumber>
    </recommendedName>
    <alternativeName>
        <fullName evidence="13">GPI mannosyltransferase I</fullName>
    </alternativeName>
</protein>
<gene>
    <name evidence="15" type="primary">LOC111136898</name>
</gene>
<keyword evidence="9 13" id="KW-1133">Transmembrane helix</keyword>
<dbReference type="InterPro" id="IPR007704">
    <property type="entry name" value="PIG-M"/>
</dbReference>
<feature type="transmembrane region" description="Helical" evidence="13">
    <location>
        <begin position="292"/>
        <end position="313"/>
    </location>
</feature>
<keyword evidence="10 13" id="KW-0472">Membrane</keyword>